<evidence type="ECO:0000259" key="2">
    <source>
        <dbReference type="Pfam" id="PF26424"/>
    </source>
</evidence>
<accession>L0JYF1</accession>
<dbReference type="Pfam" id="PF26424">
    <property type="entry name" value="DUF8115"/>
    <property type="match status" value="1"/>
</dbReference>
<name>L0JYF1_9EURY</name>
<dbReference type="STRING" id="694430.Natoc_1335"/>
<dbReference type="eggNOG" id="arCOG06156">
    <property type="taxonomic scope" value="Archaea"/>
</dbReference>
<feature type="region of interest" description="Disordered" evidence="1">
    <location>
        <begin position="1"/>
        <end position="23"/>
    </location>
</feature>
<evidence type="ECO:0000256" key="1">
    <source>
        <dbReference type="SAM" id="MobiDB-lite"/>
    </source>
</evidence>
<feature type="region of interest" description="Disordered" evidence="1">
    <location>
        <begin position="105"/>
        <end position="126"/>
    </location>
</feature>
<evidence type="ECO:0000313" key="3">
    <source>
        <dbReference type="EMBL" id="AGB37149.1"/>
    </source>
</evidence>
<dbReference type="AlphaFoldDB" id="L0JYF1"/>
<protein>
    <recommendedName>
        <fullName evidence="2">DUF8115 domain-containing protein</fullName>
    </recommendedName>
</protein>
<dbReference type="KEGG" id="nou:Natoc_1335"/>
<dbReference type="HOGENOM" id="CLU_159095_0_0_2"/>
<keyword evidence="4" id="KW-1185">Reference proteome</keyword>
<proteinExistence type="predicted"/>
<gene>
    <name evidence="3" type="ORF">Natoc_1335</name>
</gene>
<sequence>MSDELEELRKKTERGDRNDEIRSEADSAFVDELVDAIEAVDSGARPKTVAVRDQPVAALLAALDEDDAEMTAVGNALESSLGRERSEEFDRSEIVRLAVRVGLETATPEKSEQLSDAVGRHAQRNL</sequence>
<dbReference type="RefSeq" id="WP_015320599.1">
    <property type="nucleotide sequence ID" value="NC_019974.1"/>
</dbReference>
<feature type="domain" description="DUF8115" evidence="2">
    <location>
        <begin position="3"/>
        <end position="125"/>
    </location>
</feature>
<dbReference type="InterPro" id="IPR058428">
    <property type="entry name" value="DUF8115"/>
</dbReference>
<dbReference type="EMBL" id="CP003929">
    <property type="protein sequence ID" value="AGB37149.1"/>
    <property type="molecule type" value="Genomic_DNA"/>
</dbReference>
<dbReference type="GeneID" id="14402938"/>
<evidence type="ECO:0000313" key="4">
    <source>
        <dbReference type="Proteomes" id="UP000010878"/>
    </source>
</evidence>
<feature type="compositionally biased region" description="Basic and acidic residues" evidence="1">
    <location>
        <begin position="7"/>
        <end position="23"/>
    </location>
</feature>
<organism evidence="3 4">
    <name type="scientific">Natronococcus occultus SP4</name>
    <dbReference type="NCBI Taxonomy" id="694430"/>
    <lineage>
        <taxon>Archaea</taxon>
        <taxon>Methanobacteriati</taxon>
        <taxon>Methanobacteriota</taxon>
        <taxon>Stenosarchaea group</taxon>
        <taxon>Halobacteria</taxon>
        <taxon>Halobacteriales</taxon>
        <taxon>Natrialbaceae</taxon>
        <taxon>Natronococcus</taxon>
    </lineage>
</organism>
<dbReference type="OrthoDB" id="202826at2157"/>
<reference evidence="3 4" key="1">
    <citation type="submission" date="2012-11" db="EMBL/GenBank/DDBJ databases">
        <title>FINISHED of Natronococcus occultus SP4, DSM 3396.</title>
        <authorList>
            <consortium name="DOE Joint Genome Institute"/>
            <person name="Eisen J."/>
            <person name="Huntemann M."/>
            <person name="Wei C.-L."/>
            <person name="Han J."/>
            <person name="Detter J.C."/>
            <person name="Han C."/>
            <person name="Tapia R."/>
            <person name="Chen A."/>
            <person name="Kyrpides N."/>
            <person name="Mavromatis K."/>
            <person name="Markowitz V."/>
            <person name="Szeto E."/>
            <person name="Ivanova N."/>
            <person name="Mikhailova N."/>
            <person name="Ovchinnikova G."/>
            <person name="Pagani I."/>
            <person name="Pati A."/>
            <person name="Goodwin L."/>
            <person name="Nordberg H.P."/>
            <person name="Cantor M.N."/>
            <person name="Hua S.X."/>
            <person name="Woyke T."/>
            <person name="Eisen J."/>
            <person name="Klenk H.-P."/>
            <person name="Klenk H.-P."/>
        </authorList>
    </citation>
    <scope>NUCLEOTIDE SEQUENCE [LARGE SCALE GENOMIC DNA]</scope>
    <source>
        <strain evidence="3 4">SP4</strain>
    </source>
</reference>
<dbReference type="Proteomes" id="UP000010878">
    <property type="component" value="Chromosome"/>
</dbReference>